<sequence length="66" mass="7072">MKDLRNPLTRTENFEHPSGNIMKELTEAELNSVAAGAGVARNSGGIACTLTGECNIGTHIKFCCYD</sequence>
<evidence type="ECO:0000313" key="2">
    <source>
        <dbReference type="Proteomes" id="UP000095495"/>
    </source>
</evidence>
<evidence type="ECO:0000313" key="1">
    <source>
        <dbReference type="EMBL" id="CUM82672.1"/>
    </source>
</evidence>
<dbReference type="NCBIfam" id="NF000539">
    <property type="entry name" value="plantaricin"/>
    <property type="match status" value="1"/>
</dbReference>
<organism evidence="1 2">
    <name type="scientific">Roseburia faecis</name>
    <dbReference type="NCBI Taxonomy" id="301302"/>
    <lineage>
        <taxon>Bacteria</taxon>
        <taxon>Bacillati</taxon>
        <taxon>Bacillota</taxon>
        <taxon>Clostridia</taxon>
        <taxon>Lachnospirales</taxon>
        <taxon>Lachnospiraceae</taxon>
        <taxon>Roseburia</taxon>
    </lineage>
</organism>
<dbReference type="EMBL" id="CYXV01000003">
    <property type="protein sequence ID" value="CUM82672.1"/>
    <property type="molecule type" value="Genomic_DNA"/>
</dbReference>
<proteinExistence type="predicted"/>
<dbReference type="AlphaFoldDB" id="A0A173RXD9"/>
<gene>
    <name evidence="1" type="primary">lchA1</name>
    <name evidence="1" type="ORF">ERS852420_00928</name>
</gene>
<protein>
    <submittedName>
        <fullName evidence="1">Lantibiotic lichenicidin VK21 A1</fullName>
    </submittedName>
</protein>
<dbReference type="Proteomes" id="UP000095495">
    <property type="component" value="Unassembled WGS sequence"/>
</dbReference>
<dbReference type="RefSeq" id="WP_055261650.1">
    <property type="nucleotide sequence ID" value="NZ_CYXV01000003.1"/>
</dbReference>
<name>A0A173RXD9_9FIRM</name>
<accession>A0A173RXD9</accession>
<reference evidence="1 2" key="1">
    <citation type="submission" date="2015-09" db="EMBL/GenBank/DDBJ databases">
        <authorList>
            <consortium name="Pathogen Informatics"/>
        </authorList>
    </citation>
    <scope>NUCLEOTIDE SEQUENCE [LARGE SCALE GENOMIC DNA]</scope>
    <source>
        <strain evidence="1 2">2789STDY5608863</strain>
    </source>
</reference>